<sequence length="208" mass="22420">MDPAEPRRTSHYASRRAHTDAQLAAAVRDLVVQHGYTGLTIEGVAQESGVAKTTIYRRWGSKAEMVFDLILHPTAQGEDGQAASDPSCVQDSIRQLAESTVTMIASPVGLAVIPGLLAEMAGNPKLRASMESVLIKSAHDDISSVLNEPVPHPVNINEFHATLLGVPYVRLYLLNEKDVDRITDQLTDQLLLLIGLPPRPDPASCPSA</sequence>
<feature type="DNA-binding region" description="H-T-H motif" evidence="2">
    <location>
        <begin position="40"/>
        <end position="59"/>
    </location>
</feature>
<dbReference type="PANTHER" id="PTHR30055">
    <property type="entry name" value="HTH-TYPE TRANSCRIPTIONAL REGULATOR RUTR"/>
    <property type="match status" value="1"/>
</dbReference>
<evidence type="ECO:0000256" key="2">
    <source>
        <dbReference type="PROSITE-ProRule" id="PRU00335"/>
    </source>
</evidence>
<evidence type="ECO:0000256" key="1">
    <source>
        <dbReference type="ARBA" id="ARBA00023125"/>
    </source>
</evidence>
<reference evidence="4 5" key="1">
    <citation type="submission" date="2018-09" db="EMBL/GenBank/DDBJ databases">
        <authorList>
            <person name="Li J."/>
        </authorList>
    </citation>
    <scope>NUCLEOTIDE SEQUENCE [LARGE SCALE GENOMIC DNA]</scope>
    <source>
        <strain evidence="4 5">2129</strain>
    </source>
</reference>
<name>A0ABN5PLI3_9ACTO</name>
<dbReference type="InterPro" id="IPR023772">
    <property type="entry name" value="DNA-bd_HTH_TetR-type_CS"/>
</dbReference>
<dbReference type="InterPro" id="IPR009057">
    <property type="entry name" value="Homeodomain-like_sf"/>
</dbReference>
<dbReference type="Pfam" id="PF00440">
    <property type="entry name" value="TetR_N"/>
    <property type="match status" value="1"/>
</dbReference>
<gene>
    <name evidence="4" type="ORF">D5R93_02440</name>
</gene>
<dbReference type="PROSITE" id="PS50977">
    <property type="entry name" value="HTH_TETR_2"/>
    <property type="match status" value="1"/>
</dbReference>
<accession>A0ABN5PLI3</accession>
<evidence type="ECO:0000313" key="5">
    <source>
        <dbReference type="Proteomes" id="UP000273001"/>
    </source>
</evidence>
<dbReference type="PANTHER" id="PTHR30055:SF148">
    <property type="entry name" value="TETR-FAMILY TRANSCRIPTIONAL REGULATOR"/>
    <property type="match status" value="1"/>
</dbReference>
<keyword evidence="5" id="KW-1185">Reference proteome</keyword>
<keyword evidence="1 2" id="KW-0238">DNA-binding</keyword>
<evidence type="ECO:0000259" key="3">
    <source>
        <dbReference type="PROSITE" id="PS50977"/>
    </source>
</evidence>
<dbReference type="PRINTS" id="PR00455">
    <property type="entry name" value="HTHTETR"/>
</dbReference>
<organism evidence="4 5">
    <name type="scientific">Actinomyces lilanjuaniae</name>
    <dbReference type="NCBI Taxonomy" id="2321394"/>
    <lineage>
        <taxon>Bacteria</taxon>
        <taxon>Bacillati</taxon>
        <taxon>Actinomycetota</taxon>
        <taxon>Actinomycetes</taxon>
        <taxon>Actinomycetales</taxon>
        <taxon>Actinomycetaceae</taxon>
        <taxon>Actinomyces</taxon>
    </lineage>
</organism>
<feature type="domain" description="HTH tetR-type" evidence="3">
    <location>
        <begin position="17"/>
        <end position="77"/>
    </location>
</feature>
<dbReference type="SUPFAM" id="SSF46689">
    <property type="entry name" value="Homeodomain-like"/>
    <property type="match status" value="1"/>
</dbReference>
<dbReference type="Proteomes" id="UP000273001">
    <property type="component" value="Chromosome"/>
</dbReference>
<dbReference type="EMBL" id="CP032514">
    <property type="protein sequence ID" value="AYD89200.1"/>
    <property type="molecule type" value="Genomic_DNA"/>
</dbReference>
<dbReference type="PROSITE" id="PS01081">
    <property type="entry name" value="HTH_TETR_1"/>
    <property type="match status" value="1"/>
</dbReference>
<dbReference type="InterPro" id="IPR050109">
    <property type="entry name" value="HTH-type_TetR-like_transc_reg"/>
</dbReference>
<dbReference type="InterPro" id="IPR001647">
    <property type="entry name" value="HTH_TetR"/>
</dbReference>
<evidence type="ECO:0000313" key="4">
    <source>
        <dbReference type="EMBL" id="AYD89200.1"/>
    </source>
</evidence>
<proteinExistence type="predicted"/>
<dbReference type="Gene3D" id="1.10.357.10">
    <property type="entry name" value="Tetracycline Repressor, domain 2"/>
    <property type="match status" value="1"/>
</dbReference>
<protein>
    <submittedName>
        <fullName evidence="4">TetR/AcrR family transcriptional regulator</fullName>
    </submittedName>
</protein>
<dbReference type="RefSeq" id="WP_119836359.1">
    <property type="nucleotide sequence ID" value="NZ_CP032514.1"/>
</dbReference>